<protein>
    <recommendedName>
        <fullName evidence="2">Secretion system C-terminal sorting domain-containing protein</fullName>
    </recommendedName>
</protein>
<accession>A0ABV2LUM2</accession>
<comment type="caution">
    <text evidence="3">The sequence shown here is derived from an EMBL/GenBank/DDBJ whole genome shotgun (WGS) entry which is preliminary data.</text>
</comment>
<sequence>MIHFNQQIQQVNVFNLAGQMVTSKVGMLQKIDISNQPNGTYVLQILDEKGNQKSIKIVKK</sequence>
<dbReference type="EMBL" id="JBEPMO010000003">
    <property type="protein sequence ID" value="MET3731317.1"/>
    <property type="molecule type" value="Genomic_DNA"/>
</dbReference>
<feature type="domain" description="Secretion system C-terminal sorting" evidence="2">
    <location>
        <begin position="5"/>
        <end position="54"/>
    </location>
</feature>
<keyword evidence="4" id="KW-1185">Reference proteome</keyword>
<evidence type="ECO:0000259" key="2">
    <source>
        <dbReference type="Pfam" id="PF18962"/>
    </source>
</evidence>
<evidence type="ECO:0000313" key="3">
    <source>
        <dbReference type="EMBL" id="MET3731317.1"/>
    </source>
</evidence>
<evidence type="ECO:0000256" key="1">
    <source>
        <dbReference type="ARBA" id="ARBA00022729"/>
    </source>
</evidence>
<proteinExistence type="predicted"/>
<reference evidence="3 4" key="1">
    <citation type="submission" date="2024-06" db="EMBL/GenBank/DDBJ databases">
        <title>Genomic Encyclopedia of Type Strains, Phase IV (KMG-IV): sequencing the most valuable type-strain genomes for metagenomic binning, comparative biology and taxonomic classification.</title>
        <authorList>
            <person name="Goeker M."/>
        </authorList>
    </citation>
    <scope>NUCLEOTIDE SEQUENCE [LARGE SCALE GENOMIC DNA]</scope>
    <source>
        <strain evidence="3 4">DSM 29388</strain>
    </source>
</reference>
<dbReference type="NCBIfam" id="TIGR04183">
    <property type="entry name" value="Por_Secre_tail"/>
    <property type="match status" value="1"/>
</dbReference>
<dbReference type="Pfam" id="PF18962">
    <property type="entry name" value="Por_Secre_tail"/>
    <property type="match status" value="1"/>
</dbReference>
<keyword evidence="1" id="KW-0732">Signal</keyword>
<gene>
    <name evidence="3" type="ORF">ABID46_000884</name>
</gene>
<dbReference type="InterPro" id="IPR026444">
    <property type="entry name" value="Secre_tail"/>
</dbReference>
<name>A0ABV2LUM2_9FLAO</name>
<dbReference type="Proteomes" id="UP001549146">
    <property type="component" value="Unassembled WGS sequence"/>
</dbReference>
<evidence type="ECO:0000313" key="4">
    <source>
        <dbReference type="Proteomes" id="UP001549146"/>
    </source>
</evidence>
<organism evidence="3 4">
    <name type="scientific">Moheibacter stercoris</name>
    <dbReference type="NCBI Taxonomy" id="1628251"/>
    <lineage>
        <taxon>Bacteria</taxon>
        <taxon>Pseudomonadati</taxon>
        <taxon>Bacteroidota</taxon>
        <taxon>Flavobacteriia</taxon>
        <taxon>Flavobacteriales</taxon>
        <taxon>Weeksellaceae</taxon>
        <taxon>Moheibacter</taxon>
    </lineage>
</organism>